<evidence type="ECO:0000256" key="1">
    <source>
        <dbReference type="ARBA" id="ARBA00001946"/>
    </source>
</evidence>
<dbReference type="GO" id="GO:0004170">
    <property type="term" value="F:dUTP diphosphatase activity"/>
    <property type="evidence" value="ECO:0007669"/>
    <property type="project" value="UniProtKB-EC"/>
</dbReference>
<dbReference type="InterPro" id="IPR036157">
    <property type="entry name" value="dUTPase-like_sf"/>
</dbReference>
<dbReference type="Proteomes" id="UP000230233">
    <property type="component" value="Chromosome I"/>
</dbReference>
<dbReference type="GO" id="GO:0046081">
    <property type="term" value="P:dUTP catabolic process"/>
    <property type="evidence" value="ECO:0007669"/>
    <property type="project" value="InterPro"/>
</dbReference>
<evidence type="ECO:0000256" key="5">
    <source>
        <dbReference type="ARBA" id="ARBA00022801"/>
    </source>
</evidence>
<dbReference type="NCBIfam" id="TIGR00576">
    <property type="entry name" value="dut"/>
    <property type="match status" value="3"/>
</dbReference>
<accession>A0A2G5VFW2</accession>
<feature type="compositionally biased region" description="Polar residues" evidence="10">
    <location>
        <begin position="201"/>
        <end position="212"/>
    </location>
</feature>
<comment type="similarity">
    <text evidence="3">Belongs to the dUTPase family.</text>
</comment>
<evidence type="ECO:0000256" key="7">
    <source>
        <dbReference type="ARBA" id="ARBA00023080"/>
    </source>
</evidence>
<dbReference type="Pfam" id="PF00692">
    <property type="entry name" value="dUTPase"/>
    <property type="match status" value="3"/>
</dbReference>
<evidence type="ECO:0000256" key="2">
    <source>
        <dbReference type="ARBA" id="ARBA00005142"/>
    </source>
</evidence>
<reference evidence="13" key="1">
    <citation type="submission" date="2017-10" db="EMBL/GenBank/DDBJ databases">
        <title>Rapid genome shrinkage in a self-fertile nematode reveals novel sperm competition proteins.</title>
        <authorList>
            <person name="Yin D."/>
            <person name="Schwarz E.M."/>
            <person name="Thomas C.G."/>
            <person name="Felde R.L."/>
            <person name="Korf I.F."/>
            <person name="Cutter A.D."/>
            <person name="Schartner C.M."/>
            <person name="Ralston E.J."/>
            <person name="Meyer B.J."/>
            <person name="Haag E.S."/>
        </authorList>
    </citation>
    <scope>NUCLEOTIDE SEQUENCE [LARGE SCALE GENOMIC DNA]</scope>
    <source>
        <strain evidence="13">JU1422</strain>
    </source>
</reference>
<comment type="caution">
    <text evidence="12">The sequence shown here is derived from an EMBL/GenBank/DDBJ whole genome shotgun (WGS) entry which is preliminary data.</text>
</comment>
<dbReference type="AlphaFoldDB" id="A0A2G5VFW2"/>
<feature type="region of interest" description="Disordered" evidence="10">
    <location>
        <begin position="193"/>
        <end position="212"/>
    </location>
</feature>
<keyword evidence="7" id="KW-0546">Nucleotide metabolism</keyword>
<name>A0A2G5VFW2_9PELO</name>
<comment type="catalytic activity">
    <reaction evidence="8">
        <text>dUTP + H2O = dUMP + diphosphate + H(+)</text>
        <dbReference type="Rhea" id="RHEA:10248"/>
        <dbReference type="ChEBI" id="CHEBI:15377"/>
        <dbReference type="ChEBI" id="CHEBI:15378"/>
        <dbReference type="ChEBI" id="CHEBI:33019"/>
        <dbReference type="ChEBI" id="CHEBI:61555"/>
        <dbReference type="ChEBI" id="CHEBI:246422"/>
        <dbReference type="EC" id="3.6.1.23"/>
    </reaction>
</comment>
<dbReference type="EC" id="3.6.1.23" evidence="4"/>
<dbReference type="CDD" id="cd07557">
    <property type="entry name" value="trimeric_dUTPase"/>
    <property type="match status" value="3"/>
</dbReference>
<dbReference type="InterPro" id="IPR008181">
    <property type="entry name" value="dUTPase"/>
</dbReference>
<comment type="function">
    <text evidence="9">Catalyzes the cleavage of 2'-deoxyuridine 5'-triphosphate (dUTP) into 2'-deoxyuridine 5'-monophosphate (dUMP) and inorganic pyrophosphate and through its action efficiently prevents uracil misincorporation into DNA and at the same time provides dUMP, the substrate for de novo thymidylate biosynthesis. Inhibits peroxisome proliferator-activated receptor (PPAR) activity by binding of its N-terminal to PPAR, preventing the latter's dimerization with retinoid X receptor. Essential for embryonic development.</text>
</comment>
<organism evidence="12 13">
    <name type="scientific">Caenorhabditis nigoni</name>
    <dbReference type="NCBI Taxonomy" id="1611254"/>
    <lineage>
        <taxon>Eukaryota</taxon>
        <taxon>Metazoa</taxon>
        <taxon>Ecdysozoa</taxon>
        <taxon>Nematoda</taxon>
        <taxon>Chromadorea</taxon>
        <taxon>Rhabditida</taxon>
        <taxon>Rhabditina</taxon>
        <taxon>Rhabditomorpha</taxon>
        <taxon>Rhabditoidea</taxon>
        <taxon>Rhabditidae</taxon>
        <taxon>Peloderinae</taxon>
        <taxon>Caenorhabditis</taxon>
    </lineage>
</organism>
<keyword evidence="13" id="KW-1185">Reference proteome</keyword>
<evidence type="ECO:0000256" key="10">
    <source>
        <dbReference type="SAM" id="MobiDB-lite"/>
    </source>
</evidence>
<evidence type="ECO:0000256" key="4">
    <source>
        <dbReference type="ARBA" id="ARBA00012379"/>
    </source>
</evidence>
<evidence type="ECO:0000256" key="3">
    <source>
        <dbReference type="ARBA" id="ARBA00006581"/>
    </source>
</evidence>
<dbReference type="PANTHER" id="PTHR11241:SF0">
    <property type="entry name" value="DEOXYURIDINE 5'-TRIPHOSPHATE NUCLEOTIDOHYDROLASE"/>
    <property type="match status" value="1"/>
</dbReference>
<dbReference type="GO" id="GO:0000287">
    <property type="term" value="F:magnesium ion binding"/>
    <property type="evidence" value="ECO:0007669"/>
    <property type="project" value="InterPro"/>
</dbReference>
<evidence type="ECO:0000256" key="9">
    <source>
        <dbReference type="ARBA" id="ARBA00057946"/>
    </source>
</evidence>
<keyword evidence="6" id="KW-0460">Magnesium</keyword>
<dbReference type="PANTHER" id="PTHR11241">
    <property type="entry name" value="DEOXYURIDINE 5'-TRIPHOSPHATE NUCLEOTIDOHYDROLASE"/>
    <property type="match status" value="1"/>
</dbReference>
<gene>
    <name evidence="12" type="primary">Cni-dut-1</name>
    <name evidence="12" type="synonym">Cnig_chr_I.g1445</name>
    <name evidence="12" type="ORF">B9Z55_001445</name>
</gene>
<comment type="pathway">
    <text evidence="2">Pyrimidine metabolism; dUMP biosynthesis; dUMP from dCTP (dUTP route): step 2/2.</text>
</comment>
<dbReference type="InterPro" id="IPR033704">
    <property type="entry name" value="dUTPase_trimeric"/>
</dbReference>
<dbReference type="EMBL" id="PDUG01000001">
    <property type="protein sequence ID" value="PIC50612.1"/>
    <property type="molecule type" value="Genomic_DNA"/>
</dbReference>
<dbReference type="STRING" id="1611254.A0A2G5VFW2"/>
<sequence length="522" mass="56442">MPNFLLFQLRLIPCRQRCFHTDSSSIFSTIFYFRTMTVATLSNADEKNFEMPTVEKQTLSDSRLTLRYTELNSDAKMPTYGSLSAAGADLYSAEDVVVPSNGKYCVSTGLQLEIPIGYYGRVAPRSGLAAKHFIDVGAGVIDSDYRGEVKVLLFNFNATDFEVKKGDRIAQLICEQIGNGTYTEVTNLETTDRGAGGFGSTGQSTMTVQSNTTASTSERIAVRFTQLNENAHAPTYGSEEAAGADLYSAEDVVVPANSKVCVSTAIQMELPFGYYGRVAPRSGLAAKHYIDVGAGVVDSDYRGEVKVLLFNFSKTDFEVKKGDRVAQLVCEKIAHCVYEAASELENTDRGDGGFGSTGKSAMENEPVVKKVKTNQSETGLSSVSIEFTKSTENAHMPTYGSETAAGADLYSAEDVTVPAKGKLCVSTGIHMKLPLGYYGRVAPRSGLAAKHFIDVGAGVIDSDYRGEVKVLLFNFNEADFEVKKGDRIAQIICEQIAFCDYQKVDTLEDTERGAGGFGSTGK</sequence>
<keyword evidence="5" id="KW-0378">Hydrolase</keyword>
<dbReference type="FunFam" id="2.70.40.10:FF:000004">
    <property type="entry name" value="Deoxyuridine triphosphatase"/>
    <property type="match status" value="3"/>
</dbReference>
<dbReference type="NCBIfam" id="NF001862">
    <property type="entry name" value="PRK00601.1"/>
    <property type="match status" value="3"/>
</dbReference>
<dbReference type="SUPFAM" id="SSF51283">
    <property type="entry name" value="dUTPase-like"/>
    <property type="match status" value="3"/>
</dbReference>
<dbReference type="OrthoDB" id="419889at2759"/>
<dbReference type="Gene3D" id="2.70.40.10">
    <property type="match status" value="3"/>
</dbReference>
<dbReference type="GO" id="GO:0006226">
    <property type="term" value="P:dUMP biosynthetic process"/>
    <property type="evidence" value="ECO:0007669"/>
    <property type="project" value="UniProtKB-UniPathway"/>
</dbReference>
<dbReference type="UniPathway" id="UPA00610">
    <property type="reaction ID" value="UER00666"/>
</dbReference>
<evidence type="ECO:0000313" key="12">
    <source>
        <dbReference type="EMBL" id="PIC50612.1"/>
    </source>
</evidence>
<evidence type="ECO:0000256" key="6">
    <source>
        <dbReference type="ARBA" id="ARBA00022842"/>
    </source>
</evidence>
<evidence type="ECO:0000259" key="11">
    <source>
        <dbReference type="Pfam" id="PF00692"/>
    </source>
</evidence>
<feature type="domain" description="dUTPase-like" evidence="11">
    <location>
        <begin position="74"/>
        <end position="202"/>
    </location>
</feature>
<feature type="domain" description="dUTPase-like" evidence="11">
    <location>
        <begin position="230"/>
        <end position="358"/>
    </location>
</feature>
<proteinExistence type="inferred from homology"/>
<comment type="cofactor">
    <cofactor evidence="1">
        <name>Mg(2+)</name>
        <dbReference type="ChEBI" id="CHEBI:18420"/>
    </cofactor>
</comment>
<protein>
    <recommendedName>
        <fullName evidence="4">dUTP diphosphatase</fullName>
        <ecNumber evidence="4">3.6.1.23</ecNumber>
    </recommendedName>
</protein>
<evidence type="ECO:0000313" key="13">
    <source>
        <dbReference type="Proteomes" id="UP000230233"/>
    </source>
</evidence>
<feature type="domain" description="dUTPase-like" evidence="11">
    <location>
        <begin position="393"/>
        <end position="521"/>
    </location>
</feature>
<evidence type="ECO:0000256" key="8">
    <source>
        <dbReference type="ARBA" id="ARBA00047686"/>
    </source>
</evidence>
<dbReference type="InterPro" id="IPR029054">
    <property type="entry name" value="dUTPase-like"/>
</dbReference>